<dbReference type="CDD" id="cd00190">
    <property type="entry name" value="Tryp_SPc"/>
    <property type="match status" value="1"/>
</dbReference>
<evidence type="ECO:0000256" key="4">
    <source>
        <dbReference type="ARBA" id="ARBA00023180"/>
    </source>
</evidence>
<dbReference type="InterPro" id="IPR018114">
    <property type="entry name" value="TRYPSIN_HIS"/>
</dbReference>
<keyword evidence="5" id="KW-0378">Hydrolase</keyword>
<dbReference type="OrthoDB" id="10066789at2759"/>
<dbReference type="Proteomes" id="UP001153069">
    <property type="component" value="Unassembled WGS sequence"/>
</dbReference>
<sequence length="540" mass="59261">MGLPTATWLLLLSSVLAGGETNHKIPFLRGQQDEQQAATKTERKLKIDNRIVGGSAAPLDKIPSHVQWKLGCGGSLFHDDLVLTAAHCFNNAPVALNWPVYVGGNGTSESGTEMYAEAGYRHPLYNPSNIQAYDFAVLQLPQQVTGIEFMSLNTDRDYPVNGQELTVMGFGLLNETDTIVDAPNDMHEVTVPMIGDCVPYYTSDRINEEIVFCAGDMPGGGKDACLGDSGGPIVDAYGTQVGLVSWGIGCAQEYRPGVYARVSAISQWLEFLKCDVSMYPPAGCTRLDVNMTYDDYPEETGFRVIDDNHPQRQGMIFELPERMDIPQRATIHYSYQLPIGNYTFVYADTSLDGSCCDFGDGRAIITNEGKGVNVSGDFSSYGQQAAIEIPLPYVGFRGAWIHDGSDHYTGTSVQQRSDKLMFGIQLVIMYDLERVHDITWKLYIVNELGGGELILLRHDAPDPARVLDSYNRQSFVVQDLPEGSYEFHMEDASGRGFARGVGFARITLLDNPTGVFLGRLFHIPAADIEPLTVARFGLGG</sequence>
<dbReference type="Gene3D" id="2.40.10.10">
    <property type="entry name" value="Trypsin-like serine proteases"/>
    <property type="match status" value="1"/>
</dbReference>
<dbReference type="PRINTS" id="PR00722">
    <property type="entry name" value="CHYMOTRYPSIN"/>
</dbReference>
<dbReference type="GO" id="GO:0006508">
    <property type="term" value="P:proteolysis"/>
    <property type="evidence" value="ECO:0007669"/>
    <property type="project" value="UniProtKB-KW"/>
</dbReference>
<dbReference type="EMBL" id="CAICTM010001931">
    <property type="protein sequence ID" value="CAB9527051.1"/>
    <property type="molecule type" value="Genomic_DNA"/>
</dbReference>
<keyword evidence="5" id="KW-0645">Protease</keyword>
<dbReference type="InterPro" id="IPR001314">
    <property type="entry name" value="Peptidase_S1A"/>
</dbReference>
<dbReference type="InterPro" id="IPR001254">
    <property type="entry name" value="Trypsin_dom"/>
</dbReference>
<dbReference type="InterPro" id="IPR050430">
    <property type="entry name" value="Peptidase_S1"/>
</dbReference>
<dbReference type="InterPro" id="IPR033116">
    <property type="entry name" value="TRYPSIN_SER"/>
</dbReference>
<evidence type="ECO:0000313" key="9">
    <source>
        <dbReference type="Proteomes" id="UP001153069"/>
    </source>
</evidence>
<evidence type="ECO:0000256" key="1">
    <source>
        <dbReference type="ARBA" id="ARBA00007664"/>
    </source>
</evidence>
<keyword evidence="3" id="KW-1015">Disulfide bond</keyword>
<dbReference type="PANTHER" id="PTHR24276:SF98">
    <property type="entry name" value="FI18310P1-RELATED"/>
    <property type="match status" value="1"/>
</dbReference>
<evidence type="ECO:0000313" key="8">
    <source>
        <dbReference type="EMBL" id="CAB9527051.1"/>
    </source>
</evidence>
<evidence type="ECO:0000256" key="6">
    <source>
        <dbReference type="SAM" id="SignalP"/>
    </source>
</evidence>
<keyword evidence="9" id="KW-1185">Reference proteome</keyword>
<feature type="chain" id="PRO_5040387844" evidence="6">
    <location>
        <begin position="18"/>
        <end position="540"/>
    </location>
</feature>
<dbReference type="SUPFAM" id="SSF50494">
    <property type="entry name" value="Trypsin-like serine proteases"/>
    <property type="match status" value="1"/>
</dbReference>
<keyword evidence="6" id="KW-0732">Signal</keyword>
<dbReference type="PROSITE" id="PS00135">
    <property type="entry name" value="TRYPSIN_SER"/>
    <property type="match status" value="1"/>
</dbReference>
<dbReference type="PROSITE" id="PS50240">
    <property type="entry name" value="TRYPSIN_DOM"/>
    <property type="match status" value="1"/>
</dbReference>
<feature type="signal peptide" evidence="6">
    <location>
        <begin position="1"/>
        <end position="17"/>
    </location>
</feature>
<dbReference type="PANTHER" id="PTHR24276">
    <property type="entry name" value="POLYSERASE-RELATED"/>
    <property type="match status" value="1"/>
</dbReference>
<dbReference type="AlphaFoldDB" id="A0A9N8HV57"/>
<dbReference type="InterPro" id="IPR009003">
    <property type="entry name" value="Peptidase_S1_PA"/>
</dbReference>
<evidence type="ECO:0000256" key="5">
    <source>
        <dbReference type="RuleBase" id="RU363034"/>
    </source>
</evidence>
<evidence type="ECO:0000259" key="7">
    <source>
        <dbReference type="PROSITE" id="PS50240"/>
    </source>
</evidence>
<evidence type="ECO:0000256" key="2">
    <source>
        <dbReference type="ARBA" id="ARBA00023026"/>
    </source>
</evidence>
<accession>A0A9N8HV57</accession>
<dbReference type="SMART" id="SM00020">
    <property type="entry name" value="Tryp_SPc"/>
    <property type="match status" value="1"/>
</dbReference>
<dbReference type="GO" id="GO:0004252">
    <property type="term" value="F:serine-type endopeptidase activity"/>
    <property type="evidence" value="ECO:0007669"/>
    <property type="project" value="InterPro"/>
</dbReference>
<proteinExistence type="inferred from homology"/>
<evidence type="ECO:0000256" key="3">
    <source>
        <dbReference type="ARBA" id="ARBA00023157"/>
    </source>
</evidence>
<dbReference type="Pfam" id="PF00089">
    <property type="entry name" value="Trypsin"/>
    <property type="match status" value="1"/>
</dbReference>
<organism evidence="8 9">
    <name type="scientific">Seminavis robusta</name>
    <dbReference type="NCBI Taxonomy" id="568900"/>
    <lineage>
        <taxon>Eukaryota</taxon>
        <taxon>Sar</taxon>
        <taxon>Stramenopiles</taxon>
        <taxon>Ochrophyta</taxon>
        <taxon>Bacillariophyta</taxon>
        <taxon>Bacillariophyceae</taxon>
        <taxon>Bacillariophycidae</taxon>
        <taxon>Naviculales</taxon>
        <taxon>Naviculaceae</taxon>
        <taxon>Seminavis</taxon>
    </lineage>
</organism>
<dbReference type="PROSITE" id="PS00134">
    <property type="entry name" value="TRYPSIN_HIS"/>
    <property type="match status" value="1"/>
</dbReference>
<reference evidence="8" key="1">
    <citation type="submission" date="2020-06" db="EMBL/GenBank/DDBJ databases">
        <authorList>
            <consortium name="Plant Systems Biology data submission"/>
        </authorList>
    </citation>
    <scope>NUCLEOTIDE SEQUENCE</scope>
    <source>
        <strain evidence="8">D6</strain>
    </source>
</reference>
<keyword evidence="2" id="KW-0843">Virulence</keyword>
<comment type="caution">
    <text evidence="8">The sequence shown here is derived from an EMBL/GenBank/DDBJ whole genome shotgun (WGS) entry which is preliminary data.</text>
</comment>
<dbReference type="InterPro" id="IPR043504">
    <property type="entry name" value="Peptidase_S1_PA_chymotrypsin"/>
</dbReference>
<comment type="similarity">
    <text evidence="1">Belongs to the peptidase S1 family.</text>
</comment>
<keyword evidence="4" id="KW-0325">Glycoprotein</keyword>
<protein>
    <submittedName>
        <fullName evidence="8">Plasminogen</fullName>
    </submittedName>
</protein>
<feature type="domain" description="Peptidase S1" evidence="7">
    <location>
        <begin position="51"/>
        <end position="270"/>
    </location>
</feature>
<keyword evidence="5" id="KW-0720">Serine protease</keyword>
<gene>
    <name evidence="8" type="ORF">SEMRO_1933_G306250.1</name>
</gene>
<name>A0A9N8HV57_9STRA</name>